<evidence type="ECO:0000256" key="2">
    <source>
        <dbReference type="ARBA" id="ARBA00005466"/>
    </source>
</evidence>
<dbReference type="Gene3D" id="3.30.465.10">
    <property type="match status" value="1"/>
</dbReference>
<evidence type="ECO:0000256" key="4">
    <source>
        <dbReference type="ARBA" id="ARBA00022827"/>
    </source>
</evidence>
<gene>
    <name evidence="7" type="ORF">P167DRAFT_513911</name>
</gene>
<proteinExistence type="inferred from homology"/>
<dbReference type="PROSITE" id="PS51387">
    <property type="entry name" value="FAD_PCMH"/>
    <property type="match status" value="1"/>
</dbReference>
<dbReference type="EMBL" id="ML119197">
    <property type="protein sequence ID" value="RPB07077.1"/>
    <property type="molecule type" value="Genomic_DNA"/>
</dbReference>
<dbReference type="GO" id="GO:0071949">
    <property type="term" value="F:FAD binding"/>
    <property type="evidence" value="ECO:0007669"/>
    <property type="project" value="InterPro"/>
</dbReference>
<dbReference type="STRING" id="1392247.A0A3N4K977"/>
<dbReference type="InterPro" id="IPR036318">
    <property type="entry name" value="FAD-bd_PCMH-like_sf"/>
</dbReference>
<evidence type="ECO:0000256" key="3">
    <source>
        <dbReference type="ARBA" id="ARBA00022630"/>
    </source>
</evidence>
<dbReference type="InterPro" id="IPR006094">
    <property type="entry name" value="Oxid_FAD_bind_N"/>
</dbReference>
<keyword evidence="5" id="KW-0560">Oxidoreductase</keyword>
<comment type="similarity">
    <text evidence="2">Belongs to the oxygen-dependent FAD-linked oxidoreductase family.</text>
</comment>
<evidence type="ECO:0000259" key="6">
    <source>
        <dbReference type="PROSITE" id="PS51387"/>
    </source>
</evidence>
<dbReference type="OrthoDB" id="9996127at2759"/>
<dbReference type="PANTHER" id="PTHR42973:SF9">
    <property type="entry name" value="FAD-BINDING PCMH-TYPE DOMAIN-CONTAINING PROTEIN-RELATED"/>
    <property type="match status" value="1"/>
</dbReference>
<dbReference type="InParanoid" id="A0A3N4K977"/>
<dbReference type="Gene3D" id="3.40.462.20">
    <property type="match status" value="1"/>
</dbReference>
<evidence type="ECO:0000313" key="7">
    <source>
        <dbReference type="EMBL" id="RPB07077.1"/>
    </source>
</evidence>
<keyword evidence="4" id="KW-0274">FAD</keyword>
<organism evidence="7 8">
    <name type="scientific">Morchella conica CCBAS932</name>
    <dbReference type="NCBI Taxonomy" id="1392247"/>
    <lineage>
        <taxon>Eukaryota</taxon>
        <taxon>Fungi</taxon>
        <taxon>Dikarya</taxon>
        <taxon>Ascomycota</taxon>
        <taxon>Pezizomycotina</taxon>
        <taxon>Pezizomycetes</taxon>
        <taxon>Pezizales</taxon>
        <taxon>Morchellaceae</taxon>
        <taxon>Morchella</taxon>
    </lineage>
</organism>
<comment type="cofactor">
    <cofactor evidence="1">
        <name>FAD</name>
        <dbReference type="ChEBI" id="CHEBI:57692"/>
    </cofactor>
</comment>
<evidence type="ECO:0000256" key="5">
    <source>
        <dbReference type="ARBA" id="ARBA00023002"/>
    </source>
</evidence>
<dbReference type="SUPFAM" id="SSF56176">
    <property type="entry name" value="FAD-binding/transporter-associated domain-like"/>
    <property type="match status" value="1"/>
</dbReference>
<reference evidence="7 8" key="1">
    <citation type="journal article" date="2018" name="Nat. Ecol. Evol.">
        <title>Pezizomycetes genomes reveal the molecular basis of ectomycorrhizal truffle lifestyle.</title>
        <authorList>
            <person name="Murat C."/>
            <person name="Payen T."/>
            <person name="Noel B."/>
            <person name="Kuo A."/>
            <person name="Morin E."/>
            <person name="Chen J."/>
            <person name="Kohler A."/>
            <person name="Krizsan K."/>
            <person name="Balestrini R."/>
            <person name="Da Silva C."/>
            <person name="Montanini B."/>
            <person name="Hainaut M."/>
            <person name="Levati E."/>
            <person name="Barry K.W."/>
            <person name="Belfiori B."/>
            <person name="Cichocki N."/>
            <person name="Clum A."/>
            <person name="Dockter R.B."/>
            <person name="Fauchery L."/>
            <person name="Guy J."/>
            <person name="Iotti M."/>
            <person name="Le Tacon F."/>
            <person name="Lindquist E.A."/>
            <person name="Lipzen A."/>
            <person name="Malagnac F."/>
            <person name="Mello A."/>
            <person name="Molinier V."/>
            <person name="Miyauchi S."/>
            <person name="Poulain J."/>
            <person name="Riccioni C."/>
            <person name="Rubini A."/>
            <person name="Sitrit Y."/>
            <person name="Splivallo R."/>
            <person name="Traeger S."/>
            <person name="Wang M."/>
            <person name="Zifcakova L."/>
            <person name="Wipf D."/>
            <person name="Zambonelli A."/>
            <person name="Paolocci F."/>
            <person name="Nowrousian M."/>
            <person name="Ottonello S."/>
            <person name="Baldrian P."/>
            <person name="Spatafora J.W."/>
            <person name="Henrissat B."/>
            <person name="Nagy L.G."/>
            <person name="Aury J.M."/>
            <person name="Wincker P."/>
            <person name="Grigoriev I.V."/>
            <person name="Bonfante P."/>
            <person name="Martin F.M."/>
        </authorList>
    </citation>
    <scope>NUCLEOTIDE SEQUENCE [LARGE SCALE GENOMIC DNA]</scope>
    <source>
        <strain evidence="7 8">CCBAS932</strain>
    </source>
</reference>
<name>A0A3N4K977_9PEZI</name>
<evidence type="ECO:0000313" key="8">
    <source>
        <dbReference type="Proteomes" id="UP000277580"/>
    </source>
</evidence>
<dbReference type="InterPro" id="IPR016169">
    <property type="entry name" value="FAD-bd_PCMH_sub2"/>
</dbReference>
<dbReference type="Proteomes" id="UP000277580">
    <property type="component" value="Unassembled WGS sequence"/>
</dbReference>
<protein>
    <submittedName>
        <fullName evidence="7">FAD-binding domain-containing protein</fullName>
    </submittedName>
</protein>
<dbReference type="PANTHER" id="PTHR42973">
    <property type="entry name" value="BINDING OXIDOREDUCTASE, PUTATIVE (AFU_ORTHOLOGUE AFUA_1G17690)-RELATED"/>
    <property type="match status" value="1"/>
</dbReference>
<dbReference type="InterPro" id="IPR016166">
    <property type="entry name" value="FAD-bd_PCMH"/>
</dbReference>
<dbReference type="AlphaFoldDB" id="A0A3N4K977"/>
<dbReference type="GO" id="GO:0016491">
    <property type="term" value="F:oxidoreductase activity"/>
    <property type="evidence" value="ECO:0007669"/>
    <property type="project" value="UniProtKB-KW"/>
</dbReference>
<dbReference type="Pfam" id="PF01565">
    <property type="entry name" value="FAD_binding_4"/>
    <property type="match status" value="1"/>
</dbReference>
<keyword evidence="8" id="KW-1185">Reference proteome</keyword>
<feature type="domain" description="FAD-binding PCMH-type" evidence="6">
    <location>
        <begin position="57"/>
        <end position="229"/>
    </location>
</feature>
<keyword evidence="3" id="KW-0285">Flavoprotein</keyword>
<evidence type="ECO:0000256" key="1">
    <source>
        <dbReference type="ARBA" id="ARBA00001974"/>
    </source>
</evidence>
<sequence>MYFSTLLATAYAFTAVSGHFMKRQVEAGLIPLLSSNASIYYPMDSGFTVSSERFTELNRPDFQLVVHVASEDDVVATVQFATANNITFLAKSGGHGLSTSLSRVRNAIMIDMRGLNYARYDNATSQVTVGGGITTGEMINATHAVGKEITAGSCPCTGVLGVTMGGGVGRLMGRHGLIIDNLVEMRYVLANGTAITLNNQTDPELWWGVRGAGQNFGIATSATYQVYDQVNNGMHYAVDMEFSMSQLHDALDVINAQADEPLDENLALFLVTVPVGSTGGPVIAVNFVYSGPQADAEGLLQDWLDLNPISFSDRVVSWDSLPWRVQAGLNSELCTPNKYRNSYSLAMDTYNHEGIQRLFDNWERFVESYGANVTMNFIFETFPQQAVVAVDVDSTAYRWRGQSKHFGIFQATYTDGRFSTLVDDWLMEQEKIFNNYTGYDEKHVYYNYGKGTYNTAEDSWGYEGQVQRLIQLKRRVDPEGRFDGFRQLLDYA</sequence>
<accession>A0A3N4K977</accession>
<dbReference type="InterPro" id="IPR050416">
    <property type="entry name" value="FAD-linked_Oxidoreductase"/>
</dbReference>